<dbReference type="Pfam" id="PF13855">
    <property type="entry name" value="LRR_8"/>
    <property type="match status" value="2"/>
</dbReference>
<dbReference type="Pfam" id="PF13306">
    <property type="entry name" value="LRR_5"/>
    <property type="match status" value="3"/>
</dbReference>
<dbReference type="GO" id="GO:0005615">
    <property type="term" value="C:extracellular space"/>
    <property type="evidence" value="ECO:0007669"/>
    <property type="project" value="TreeGrafter"/>
</dbReference>
<keyword evidence="5" id="KW-1185">Reference proteome</keyword>
<sequence>MKTLLLFAVFQFLILYGRGQEIKPRCDYSHQLFNYQCNFTINNINKRNNFGYTTGTHLNGMINNDDESFIRCNYTISANIICDMRIFNPNGLEFYEIEGQLPPGINHNQVTVVVAINQNSRNVPSIICQRFFNLATLAFQFSFVRDINQNAFANCHNLQALHLGFNDLQVVPSSVFRSLTNLTLLDLGFNFIHRIYLDSFTGPSQLSTLLLDFNEIREIPYGTFNEHENIQRIDFGFNSLTTIDSRSFGNSMRTKVQFLAEGNFINSIDPNWFDSSENLNMLMLLHNFCINENFNEIQNSRELVRNRLQNCFNNFNGNQTTTTTATPETTTILPDEPFIRCNYINPWVESEVYCDMEIFNPLGQDFKEIEGTLPHNTTYENVFWLRIGFQLTTNIPNVICRQYPYLIAVIVMGSNVNTINNQTFIHCNNLMWIGLDLNEIHEIPDNTFGSNLINLRSVNFYMNQIRTISSRFFAPEALKNIDELHADFSFIDKIDPNWFDAAIRLTRLDLRNNYCVNQDFRDVHLNRQQVRNSLMNCFENYAGPQTTTTMPDTTTISPEITFIRCDYTNLGNNQFLCQMTINNPDGRNDFTQIEGNLPTGVTYEQVTQISVQNQMTTNIPTIICHQFSRLNSIRIEFSELSILNQNSFEACQNISEIILSHNNLNEIGNYTFGNQLRNLDIIDLGFNQLSTLSMRSFGAESVKNIRTFNADFNSIVYIDINWFDNASSLNRLDLRTNICTDLLVPNLIWFRDTIRDVLHECFDNYANPFFIRCHYTLWSQNEYTCYMQIRNSEGRDDFTAIEGTLPPGASYDQVVRVVINYSFTTIIPSIICDLFSQLRILDILGSRLSTINHESFESCNNLEQIDLGSNQIALIPDNTFGNNLRNLKSIEIRSNFLQVISSRSFAHEILANLTYFGAIENKIDAIDSNWFDFARNLDTLLLVINICTNENFWDVQNNRQQVRNALTNCFNNYDLIQTTTMLPTTTTVQIPTTTTTIEPMNSYIRCSYQFLTSVDVSCIMSIFNPQGNDFEIIEGDFPPIATFNQLTYIWAVGQHTTNIPLVICRQFPRLLFLDISASRLTTIDQNSFANCNNLQYILLASNEISTIPDNTFGSNLINIYSIDMRANQIQILSSRSFSTQVLNKISQFQADSNVIDAIDVNWFDSATNITRLYLNNNLCVNSNFNDVHLNRQVVRNALNVCFNNYNITAN</sequence>
<evidence type="ECO:0000313" key="4">
    <source>
        <dbReference type="EMBL" id="KAG5669551.1"/>
    </source>
</evidence>
<evidence type="ECO:0000256" key="3">
    <source>
        <dbReference type="SAM" id="SignalP"/>
    </source>
</evidence>
<proteinExistence type="predicted"/>
<feature type="chain" id="PRO_5039899941" evidence="3">
    <location>
        <begin position="20"/>
        <end position="1210"/>
    </location>
</feature>
<dbReference type="SMART" id="SM00369">
    <property type="entry name" value="LRR_TYP"/>
    <property type="match status" value="14"/>
</dbReference>
<dbReference type="InterPro" id="IPR032675">
    <property type="entry name" value="LRR_dom_sf"/>
</dbReference>
<keyword evidence="1" id="KW-0433">Leucine-rich repeat</keyword>
<reference evidence="4" key="1">
    <citation type="submission" date="2021-03" db="EMBL/GenBank/DDBJ databases">
        <title>Chromosome level genome of the anhydrobiotic midge Polypedilum vanderplanki.</title>
        <authorList>
            <person name="Yoshida Y."/>
            <person name="Kikawada T."/>
            <person name="Gusev O."/>
        </authorList>
    </citation>
    <scope>NUCLEOTIDE SEQUENCE</scope>
    <source>
        <strain evidence="4">NIAS01</strain>
        <tissue evidence="4">Whole body or cell culture</tissue>
    </source>
</reference>
<dbReference type="InterPro" id="IPR001611">
    <property type="entry name" value="Leu-rich_rpt"/>
</dbReference>
<accession>A0A9J6BJ19</accession>
<organism evidence="4 5">
    <name type="scientific">Polypedilum vanderplanki</name>
    <name type="common">Sleeping chironomid midge</name>
    <dbReference type="NCBI Taxonomy" id="319348"/>
    <lineage>
        <taxon>Eukaryota</taxon>
        <taxon>Metazoa</taxon>
        <taxon>Ecdysozoa</taxon>
        <taxon>Arthropoda</taxon>
        <taxon>Hexapoda</taxon>
        <taxon>Insecta</taxon>
        <taxon>Pterygota</taxon>
        <taxon>Neoptera</taxon>
        <taxon>Endopterygota</taxon>
        <taxon>Diptera</taxon>
        <taxon>Nematocera</taxon>
        <taxon>Chironomoidea</taxon>
        <taxon>Chironomidae</taxon>
        <taxon>Chironominae</taxon>
        <taxon>Polypedilum</taxon>
        <taxon>Polypedilum</taxon>
    </lineage>
</organism>
<dbReference type="Proteomes" id="UP001107558">
    <property type="component" value="Chromosome 4"/>
</dbReference>
<evidence type="ECO:0000256" key="1">
    <source>
        <dbReference type="ARBA" id="ARBA00022614"/>
    </source>
</evidence>
<name>A0A9J6BJ19_POLVA</name>
<evidence type="ECO:0000256" key="2">
    <source>
        <dbReference type="ARBA" id="ARBA00022737"/>
    </source>
</evidence>
<keyword evidence="2" id="KW-0677">Repeat</keyword>
<dbReference type="InterPro" id="IPR050333">
    <property type="entry name" value="SLRP"/>
</dbReference>
<feature type="signal peptide" evidence="3">
    <location>
        <begin position="1"/>
        <end position="19"/>
    </location>
</feature>
<evidence type="ECO:0000313" key="5">
    <source>
        <dbReference type="Proteomes" id="UP001107558"/>
    </source>
</evidence>
<dbReference type="PANTHER" id="PTHR45712">
    <property type="entry name" value="AGAP008170-PA"/>
    <property type="match status" value="1"/>
</dbReference>
<dbReference type="EMBL" id="JADBJN010000004">
    <property type="protein sequence ID" value="KAG5669551.1"/>
    <property type="molecule type" value="Genomic_DNA"/>
</dbReference>
<dbReference type="PANTHER" id="PTHR45712:SF22">
    <property type="entry name" value="INSULIN-LIKE GROWTH FACTOR-BINDING PROTEIN COMPLEX ACID LABILE SUBUNIT"/>
    <property type="match status" value="1"/>
</dbReference>
<gene>
    <name evidence="4" type="ORF">PVAND_017438</name>
</gene>
<keyword evidence="3" id="KW-0732">Signal</keyword>
<dbReference type="Gene3D" id="3.80.10.10">
    <property type="entry name" value="Ribonuclease Inhibitor"/>
    <property type="match status" value="5"/>
</dbReference>
<dbReference type="InterPro" id="IPR003591">
    <property type="entry name" value="Leu-rich_rpt_typical-subtyp"/>
</dbReference>
<dbReference type="SUPFAM" id="SSF52058">
    <property type="entry name" value="L domain-like"/>
    <property type="match status" value="3"/>
</dbReference>
<dbReference type="InterPro" id="IPR026906">
    <property type="entry name" value="LRR_5"/>
</dbReference>
<comment type="caution">
    <text evidence="4">The sequence shown here is derived from an EMBL/GenBank/DDBJ whole genome shotgun (WGS) entry which is preliminary data.</text>
</comment>
<dbReference type="OrthoDB" id="694479at2759"/>
<protein>
    <submittedName>
        <fullName evidence="4">Uncharacterized protein</fullName>
    </submittedName>
</protein>
<dbReference type="SMART" id="SM00365">
    <property type="entry name" value="LRR_SD22"/>
    <property type="match status" value="5"/>
</dbReference>
<dbReference type="AlphaFoldDB" id="A0A9J6BJ19"/>